<protein>
    <submittedName>
        <fullName evidence="1">Uncharacterized protein</fullName>
    </submittedName>
</protein>
<gene>
    <name evidence="1" type="ORF">S06H3_27635</name>
</gene>
<evidence type="ECO:0000313" key="1">
    <source>
        <dbReference type="EMBL" id="GAI22499.1"/>
    </source>
</evidence>
<organism evidence="1">
    <name type="scientific">marine sediment metagenome</name>
    <dbReference type="NCBI Taxonomy" id="412755"/>
    <lineage>
        <taxon>unclassified sequences</taxon>
        <taxon>metagenomes</taxon>
        <taxon>ecological metagenomes</taxon>
    </lineage>
</organism>
<dbReference type="AlphaFoldDB" id="X1NV28"/>
<accession>X1NV28</accession>
<sequence length="68" mass="7916">MTSTRIIEARNRGEAMAYGNRGRALDILAERPTWAWLLPWNVGTWLYLRHIVRDCSAFLRVSGREDIL</sequence>
<comment type="caution">
    <text evidence="1">The sequence shown here is derived from an EMBL/GenBank/DDBJ whole genome shotgun (WGS) entry which is preliminary data.</text>
</comment>
<reference evidence="1" key="1">
    <citation type="journal article" date="2014" name="Front. Microbiol.">
        <title>High frequency of phylogenetically diverse reductive dehalogenase-homologous genes in deep subseafloor sedimentary metagenomes.</title>
        <authorList>
            <person name="Kawai M."/>
            <person name="Futagami T."/>
            <person name="Toyoda A."/>
            <person name="Takaki Y."/>
            <person name="Nishi S."/>
            <person name="Hori S."/>
            <person name="Arai W."/>
            <person name="Tsubouchi T."/>
            <person name="Morono Y."/>
            <person name="Uchiyama I."/>
            <person name="Ito T."/>
            <person name="Fujiyama A."/>
            <person name="Inagaki F."/>
            <person name="Takami H."/>
        </authorList>
    </citation>
    <scope>NUCLEOTIDE SEQUENCE</scope>
    <source>
        <strain evidence="1">Expedition CK06-06</strain>
    </source>
</reference>
<proteinExistence type="predicted"/>
<name>X1NV28_9ZZZZ</name>
<dbReference type="EMBL" id="BARV01016050">
    <property type="protein sequence ID" value="GAI22499.1"/>
    <property type="molecule type" value="Genomic_DNA"/>
</dbReference>